<evidence type="ECO:0000313" key="2">
    <source>
        <dbReference type="EMBL" id="KNC50409.1"/>
    </source>
</evidence>
<keyword evidence="3" id="KW-1185">Reference proteome</keyword>
<evidence type="ECO:0000313" key="3">
    <source>
        <dbReference type="Proteomes" id="UP000054408"/>
    </source>
</evidence>
<sequence length="382" mass="40493">MAKRNSGKSTYLVNEIEGEVTDVCLDDVNGVYVAKPWDQVDPGSQAMVVMRALEDVVVHNSASLDVAVLQDQIEATIGGKGGQKRKARLAKLVVDAIAGLNAVERGLTAENKSETHAEFQFRAIGRAIRESHSRMEALMAEGVSPLAWGNTNAKLKDMRSVVAMARDAQYAVEFVVLPLVGSDELMTRNLRRMWLTGKYIPIEAIDRTAAAIERMLAGGELSVDRVLGGEQAPRASAGKGKASGRKSKRDISVEVPTQPVIPAAAPFSGSPARTPHPMFGLGGGGWWAGGGLCAPGRVLPVHSVGVTGQATPRMIGPGMHSPVWAPMPMAMPMPAAFSHAGPSWPSPVPPPTAPWAFTAFPYPAYRASPGAPLYGHGAPRWS</sequence>
<dbReference type="OrthoDB" id="48357at2759"/>
<dbReference type="RefSeq" id="XP_013756951.1">
    <property type="nucleotide sequence ID" value="XM_013901497.1"/>
</dbReference>
<dbReference type="Gene3D" id="3.40.50.300">
    <property type="entry name" value="P-loop containing nucleotide triphosphate hydrolases"/>
    <property type="match status" value="1"/>
</dbReference>
<gene>
    <name evidence="2" type="ORF">AMSG_06900</name>
</gene>
<dbReference type="GeneID" id="25565967"/>
<dbReference type="Proteomes" id="UP000054408">
    <property type="component" value="Unassembled WGS sequence"/>
</dbReference>
<protein>
    <submittedName>
        <fullName evidence="2">Uncharacterized protein</fullName>
    </submittedName>
</protein>
<proteinExistence type="predicted"/>
<accession>A0A0L0DDM0</accession>
<reference evidence="2 3" key="1">
    <citation type="submission" date="2010-05" db="EMBL/GenBank/DDBJ databases">
        <title>The Genome Sequence of Thecamonas trahens ATCC 50062.</title>
        <authorList>
            <consortium name="The Broad Institute Genome Sequencing Platform"/>
            <person name="Russ C."/>
            <person name="Cuomo C."/>
            <person name="Shea T."/>
            <person name="Young S.K."/>
            <person name="Zeng Q."/>
            <person name="Koehrsen M."/>
            <person name="Haas B."/>
            <person name="Borodovsky M."/>
            <person name="Guigo R."/>
            <person name="Alvarado L."/>
            <person name="Berlin A."/>
            <person name="Bochicchio J."/>
            <person name="Borenstein D."/>
            <person name="Chapman S."/>
            <person name="Chen Z."/>
            <person name="Freedman E."/>
            <person name="Gellesch M."/>
            <person name="Goldberg J."/>
            <person name="Griggs A."/>
            <person name="Gujja S."/>
            <person name="Heilman E."/>
            <person name="Heiman D."/>
            <person name="Hepburn T."/>
            <person name="Howarth C."/>
            <person name="Jen D."/>
            <person name="Larson L."/>
            <person name="Mehta T."/>
            <person name="Park D."/>
            <person name="Pearson M."/>
            <person name="Roberts A."/>
            <person name="Saif S."/>
            <person name="Shenoy N."/>
            <person name="Sisk P."/>
            <person name="Stolte C."/>
            <person name="Sykes S."/>
            <person name="Thomson T."/>
            <person name="Walk T."/>
            <person name="White J."/>
            <person name="Yandava C."/>
            <person name="Burger G."/>
            <person name="Gray M.W."/>
            <person name="Holland P.W.H."/>
            <person name="King N."/>
            <person name="Lang F.B.F."/>
            <person name="Roger A.J."/>
            <person name="Ruiz-Trillo I."/>
            <person name="Lander E."/>
            <person name="Nusbaum C."/>
        </authorList>
    </citation>
    <scope>NUCLEOTIDE SEQUENCE [LARGE SCALE GENOMIC DNA]</scope>
    <source>
        <strain evidence="2 3">ATCC 50062</strain>
    </source>
</reference>
<dbReference type="EMBL" id="GL349461">
    <property type="protein sequence ID" value="KNC50409.1"/>
    <property type="molecule type" value="Genomic_DNA"/>
</dbReference>
<dbReference type="InterPro" id="IPR027417">
    <property type="entry name" value="P-loop_NTPase"/>
</dbReference>
<dbReference type="AlphaFoldDB" id="A0A0L0DDM0"/>
<feature type="region of interest" description="Disordered" evidence="1">
    <location>
        <begin position="232"/>
        <end position="252"/>
    </location>
</feature>
<organism evidence="2 3">
    <name type="scientific">Thecamonas trahens ATCC 50062</name>
    <dbReference type="NCBI Taxonomy" id="461836"/>
    <lineage>
        <taxon>Eukaryota</taxon>
        <taxon>Apusozoa</taxon>
        <taxon>Apusomonadida</taxon>
        <taxon>Apusomonadidae</taxon>
        <taxon>Thecamonas</taxon>
    </lineage>
</organism>
<evidence type="ECO:0000256" key="1">
    <source>
        <dbReference type="SAM" id="MobiDB-lite"/>
    </source>
</evidence>
<name>A0A0L0DDM0_THETB</name>